<sequence length="587" mass="64912">MFKRKQHRQFLRAMCQPPRSMPFLSLAVFLLLLVCCAAGCLAIDSTRKHRCGFDEMMGRWPPATAVVRDVPRRGQGEMQAYTVAAQGVGSEWAPIRIKVSAKDMDDQWKHCLPGRVLRLVDGDWQECTEDMVLTEAKKDIVLKQLLPSAIKMHTDRLSVRPVRGPIPIPNDGIGACSDFTIPAWHHTIGVSGADMVLYVDTLVSEGSVAWASYCATLEDGRPYAGVVNFNPKYIKATHADVGTAVHEIGHALGFLSDRFWWFKMVSQIPNVRGKEYVWVISSPKVKELARKYHNCPTLEGMELEDGGGGGASLQHWEELSARDELMSPGSRIAYYSAFTLAAFEDMGVYKANYDMAESLRWGNNSGCGLLENRCFTNGHTDYPELFCKQPSNTQGLLCTYDRLSLGTCDLKYHYKPLPPQFQYFDDPTLRGESKYMDFCPFVVERAAYECLNGDPNEFLGSFIGSSSRCVKGEGLLYDYQEIGDVCVNTQCSGSKLRVQFLGDDTWHDCNEGETVAPSGGKWSGGSIRCPKYTDVCTAFRNTWALPIPVVALPLVKDPNHADTSVAAVGLSSLAILAVAAAVVMTPL</sequence>
<feature type="binding site" evidence="16">
    <location>
        <position position="315"/>
    </location>
    <ligand>
        <name>Zn(2+)</name>
        <dbReference type="ChEBI" id="CHEBI:29105"/>
        <note>catalytic</note>
    </ligand>
</feature>
<dbReference type="Gene3D" id="2.30.34.10">
    <property type="entry name" value="Leishmanolysin domain 4"/>
    <property type="match status" value="1"/>
</dbReference>
<evidence type="ECO:0000256" key="3">
    <source>
        <dbReference type="ARBA" id="ARBA00005860"/>
    </source>
</evidence>
<feature type="binding site" evidence="16">
    <location>
        <position position="246"/>
    </location>
    <ligand>
        <name>Zn(2+)</name>
        <dbReference type="ChEBI" id="CHEBI:29105"/>
        <note>catalytic</note>
    </ligand>
</feature>
<proteinExistence type="inferred from homology"/>
<keyword evidence="14" id="KW-0325">Glycoprotein</keyword>
<dbReference type="OMA" id="WNERMAG"/>
<evidence type="ECO:0000256" key="13">
    <source>
        <dbReference type="ARBA" id="ARBA00023157"/>
    </source>
</evidence>
<keyword evidence="5 16" id="KW-0479">Metal-binding</keyword>
<keyword evidence="10 16" id="KW-0482">Metalloprotease</keyword>
<dbReference type="RefSeq" id="XP_029234688.1">
    <property type="nucleotide sequence ID" value="XM_029385441.1"/>
</dbReference>
<dbReference type="SUPFAM" id="SSF55486">
    <property type="entry name" value="Metalloproteases ('zincins'), catalytic domain"/>
    <property type="match status" value="1"/>
</dbReference>
<dbReference type="GO" id="GO:0007155">
    <property type="term" value="P:cell adhesion"/>
    <property type="evidence" value="ECO:0007669"/>
    <property type="project" value="UniProtKB-KW"/>
</dbReference>
<reference evidence="19 20" key="1">
    <citation type="journal article" date="2018" name="BMC Genomics">
        <title>Genomic comparison of Trypanosoma conorhini and Trypanosoma rangeli to Trypanosoma cruzi strains of high and low virulence.</title>
        <authorList>
            <person name="Bradwell K.R."/>
            <person name="Koparde V.N."/>
            <person name="Matveyev A.V."/>
            <person name="Serrano M.G."/>
            <person name="Alves J.M."/>
            <person name="Parikh H."/>
            <person name="Huang B."/>
            <person name="Lee V."/>
            <person name="Espinosa-Alvarez O."/>
            <person name="Ortiz P.A."/>
            <person name="Costa-Martins A.G."/>
            <person name="Teixeira M.M."/>
            <person name="Buck G.A."/>
        </authorList>
    </citation>
    <scope>NUCLEOTIDE SEQUENCE [LARGE SCALE GENOMIC DNA]</scope>
    <source>
        <strain evidence="19 20">AM80</strain>
    </source>
</reference>
<keyword evidence="11" id="KW-0472">Membrane</keyword>
<keyword evidence="9" id="KW-0130">Cell adhesion</keyword>
<keyword evidence="12" id="KW-0865">Zymogen</keyword>
<evidence type="ECO:0000256" key="8">
    <source>
        <dbReference type="ARBA" id="ARBA00022833"/>
    </source>
</evidence>
<feature type="binding site" evidence="16">
    <location>
        <position position="250"/>
    </location>
    <ligand>
        <name>Zn(2+)</name>
        <dbReference type="ChEBI" id="CHEBI:29105"/>
        <note>catalytic</note>
    </ligand>
</feature>
<evidence type="ECO:0000256" key="16">
    <source>
        <dbReference type="PIRSR" id="PIRSR601577-2"/>
    </source>
</evidence>
<evidence type="ECO:0000256" key="7">
    <source>
        <dbReference type="ARBA" id="ARBA00022801"/>
    </source>
</evidence>
<dbReference type="GO" id="GO:0004222">
    <property type="term" value="F:metalloendopeptidase activity"/>
    <property type="evidence" value="ECO:0007669"/>
    <property type="project" value="UniProtKB-UniRule"/>
</dbReference>
<evidence type="ECO:0000256" key="14">
    <source>
        <dbReference type="ARBA" id="ARBA00023180"/>
    </source>
</evidence>
<evidence type="ECO:0000256" key="5">
    <source>
        <dbReference type="ARBA" id="ARBA00022723"/>
    </source>
</evidence>
<comment type="cofactor">
    <cofactor evidence="16 17">
        <name>Zn(2+)</name>
        <dbReference type="ChEBI" id="CHEBI:29105"/>
    </cofactor>
    <text evidence="16 17">Binds 1 zinc ion per subunit.</text>
</comment>
<evidence type="ECO:0000256" key="15">
    <source>
        <dbReference type="PIRSR" id="PIRSR601577-1"/>
    </source>
</evidence>
<dbReference type="Gene3D" id="2.10.55.10">
    <property type="entry name" value="Leishmanolysin domain 3"/>
    <property type="match status" value="1"/>
</dbReference>
<dbReference type="GO" id="GO:0016020">
    <property type="term" value="C:membrane"/>
    <property type="evidence" value="ECO:0007669"/>
    <property type="project" value="UniProtKB-SubCell"/>
</dbReference>
<evidence type="ECO:0000256" key="6">
    <source>
        <dbReference type="ARBA" id="ARBA00022729"/>
    </source>
</evidence>
<evidence type="ECO:0000256" key="2">
    <source>
        <dbReference type="ARBA" id="ARBA00004370"/>
    </source>
</evidence>
<evidence type="ECO:0000256" key="4">
    <source>
        <dbReference type="ARBA" id="ARBA00022670"/>
    </source>
</evidence>
<keyword evidence="8 16" id="KW-0862">Zinc</keyword>
<gene>
    <name evidence="19" type="ORF">TraAM80_08705</name>
</gene>
<keyword evidence="13" id="KW-1015">Disulfide bond</keyword>
<dbReference type="PANTHER" id="PTHR10942:SF0">
    <property type="entry name" value="LEISHMANOLYSIN-LIKE PEPTIDASE"/>
    <property type="match status" value="1"/>
</dbReference>
<dbReference type="GeneID" id="40332638"/>
<dbReference type="GO" id="GO:0006508">
    <property type="term" value="P:proteolysis"/>
    <property type="evidence" value="ECO:0007669"/>
    <property type="project" value="UniProtKB-KW"/>
</dbReference>
<keyword evidence="7 17" id="KW-0378">Hydrolase</keyword>
<evidence type="ECO:0000256" key="9">
    <source>
        <dbReference type="ARBA" id="ARBA00022889"/>
    </source>
</evidence>
<feature type="signal peptide" evidence="18">
    <location>
        <begin position="1"/>
        <end position="42"/>
    </location>
</feature>
<evidence type="ECO:0000256" key="12">
    <source>
        <dbReference type="ARBA" id="ARBA00023145"/>
    </source>
</evidence>
<comment type="catalytic activity">
    <reaction evidence="1">
        <text>Preference for hydrophobic residues at P1 and P1' and basic residues at P2' and P3'. A model nonapeptide is cleaved at -Ala-Tyr-|-Leu-Lys-Lys-.</text>
        <dbReference type="EC" id="3.4.24.36"/>
    </reaction>
</comment>
<dbReference type="OrthoDB" id="244319at2759"/>
<dbReference type="Proteomes" id="UP000283634">
    <property type="component" value="Unassembled WGS sequence"/>
</dbReference>
<feature type="active site" evidence="15">
    <location>
        <position position="247"/>
    </location>
</feature>
<dbReference type="GO" id="GO:0005737">
    <property type="term" value="C:cytoplasm"/>
    <property type="evidence" value="ECO:0007669"/>
    <property type="project" value="TreeGrafter"/>
</dbReference>
<evidence type="ECO:0000256" key="17">
    <source>
        <dbReference type="RuleBase" id="RU366077"/>
    </source>
</evidence>
<evidence type="ECO:0000313" key="20">
    <source>
        <dbReference type="Proteomes" id="UP000283634"/>
    </source>
</evidence>
<keyword evidence="20" id="KW-1185">Reference proteome</keyword>
<dbReference type="PANTHER" id="PTHR10942">
    <property type="entry name" value="LEISHMANOLYSIN-LIKE PEPTIDASE"/>
    <property type="match status" value="1"/>
</dbReference>
<keyword evidence="4 17" id="KW-0645">Protease</keyword>
<organism evidence="19 20">
    <name type="scientific">Trypanosoma rangeli</name>
    <dbReference type="NCBI Taxonomy" id="5698"/>
    <lineage>
        <taxon>Eukaryota</taxon>
        <taxon>Discoba</taxon>
        <taxon>Euglenozoa</taxon>
        <taxon>Kinetoplastea</taxon>
        <taxon>Metakinetoplastina</taxon>
        <taxon>Trypanosomatida</taxon>
        <taxon>Trypanosomatidae</taxon>
        <taxon>Trypanosoma</taxon>
        <taxon>Herpetosoma</taxon>
    </lineage>
</organism>
<dbReference type="EC" id="3.4.24.-" evidence="17"/>
<evidence type="ECO:0000256" key="10">
    <source>
        <dbReference type="ARBA" id="ARBA00023049"/>
    </source>
</evidence>
<dbReference type="Gene3D" id="3.90.132.10">
    <property type="entry name" value="Leishmanolysin , domain 2"/>
    <property type="match status" value="1"/>
</dbReference>
<dbReference type="Pfam" id="PF01457">
    <property type="entry name" value="Peptidase_M8"/>
    <property type="match status" value="1"/>
</dbReference>
<keyword evidence="6 18" id="KW-0732">Signal</keyword>
<comment type="similarity">
    <text evidence="3 17">Belongs to the peptidase M8 family.</text>
</comment>
<dbReference type="PRINTS" id="PR00782">
    <property type="entry name" value="LSHMANOLYSIN"/>
</dbReference>
<evidence type="ECO:0000256" key="18">
    <source>
        <dbReference type="SAM" id="SignalP"/>
    </source>
</evidence>
<dbReference type="VEuPathDB" id="TriTrypDB:TRSC58_07184"/>
<dbReference type="InterPro" id="IPR001577">
    <property type="entry name" value="Peptidase_M8"/>
</dbReference>
<comment type="caution">
    <text evidence="19">The sequence shown here is derived from an EMBL/GenBank/DDBJ whole genome shotgun (WGS) entry which is preliminary data.</text>
</comment>
<feature type="chain" id="PRO_5019129210" description="Leishmanolysin-like peptidase" evidence="18">
    <location>
        <begin position="43"/>
        <end position="587"/>
    </location>
</feature>
<protein>
    <recommendedName>
        <fullName evidence="17">Leishmanolysin-like peptidase</fullName>
        <ecNumber evidence="17">3.4.24.-</ecNumber>
    </recommendedName>
</protein>
<dbReference type="AlphaFoldDB" id="A0A422MZG4"/>
<comment type="subcellular location">
    <subcellularLocation>
        <location evidence="2">Membrane</location>
    </subcellularLocation>
</comment>
<evidence type="ECO:0000313" key="19">
    <source>
        <dbReference type="EMBL" id="RNE98530.1"/>
    </source>
</evidence>
<evidence type="ECO:0000256" key="11">
    <source>
        <dbReference type="ARBA" id="ARBA00023136"/>
    </source>
</evidence>
<dbReference type="Gene3D" id="3.10.170.20">
    <property type="match status" value="1"/>
</dbReference>
<accession>A0A422MZG4</accession>
<dbReference type="GO" id="GO:0046872">
    <property type="term" value="F:metal ion binding"/>
    <property type="evidence" value="ECO:0007669"/>
    <property type="project" value="UniProtKB-KW"/>
</dbReference>
<name>A0A422MZG4_TRYRA</name>
<evidence type="ECO:0000256" key="1">
    <source>
        <dbReference type="ARBA" id="ARBA00001249"/>
    </source>
</evidence>
<dbReference type="FunFam" id="3.90.132.10:FF:000001">
    <property type="entry name" value="leishmanolysin-like peptidase isoform X2"/>
    <property type="match status" value="1"/>
</dbReference>
<dbReference type="EMBL" id="MKGL01000455">
    <property type="protein sequence ID" value="RNE98530.1"/>
    <property type="molecule type" value="Genomic_DNA"/>
</dbReference>